<comment type="caution">
    <text evidence="1">The sequence shown here is derived from an EMBL/GenBank/DDBJ whole genome shotgun (WGS) entry which is preliminary data.</text>
</comment>
<reference evidence="1 2" key="1">
    <citation type="submission" date="2023-02" db="EMBL/GenBank/DDBJ databases">
        <title>Entomopathogenic bacteria.</title>
        <authorList>
            <person name="Machado R.A."/>
        </authorList>
    </citation>
    <scope>NUCLEOTIDE SEQUENCE [LARGE SCALE GENOMIC DNA]</scope>
    <source>
        <strain evidence="1 2">XENO-2</strain>
    </source>
</reference>
<name>A0ABT5LNR4_9GAMM</name>
<evidence type="ECO:0000313" key="2">
    <source>
        <dbReference type="Proteomes" id="UP001220225"/>
    </source>
</evidence>
<dbReference type="EMBL" id="JAQRFN010000003">
    <property type="protein sequence ID" value="MDC9596057.1"/>
    <property type="molecule type" value="Genomic_DNA"/>
</dbReference>
<dbReference type="SUPFAM" id="SSF55729">
    <property type="entry name" value="Acyl-CoA N-acyltransferases (Nat)"/>
    <property type="match status" value="1"/>
</dbReference>
<accession>A0ABT5LNR4</accession>
<sequence>MRFRSKSFNINCPSVFEPLYRSKSTSDIGSPSFDIRLWIKIKKSTEEEMYNVVNSIMIKTMKYDEWQYHNKDNVYDNEQKKWNERHAESHGIFRTMDLNIELGVNDEKRRESKQELLFFVAYFKGVPIGVLQLTPSDDEFGTPLLEVSYIAAHCGIRNCGVLLIEHAVNESQQLCMNGNLKINPIPASRQIYINMGFTESFSKTSKNYLYLNPAKSLKWHFINDRYKYKLS</sequence>
<proteinExistence type="predicted"/>
<dbReference type="Proteomes" id="UP001220225">
    <property type="component" value="Unassembled WGS sequence"/>
</dbReference>
<evidence type="ECO:0000313" key="1">
    <source>
        <dbReference type="EMBL" id="MDC9596057.1"/>
    </source>
</evidence>
<protein>
    <submittedName>
        <fullName evidence="1">GNAT family N-acetyltransferase</fullName>
    </submittedName>
</protein>
<dbReference type="InterPro" id="IPR016181">
    <property type="entry name" value="Acyl_CoA_acyltransferase"/>
</dbReference>
<keyword evidence="2" id="KW-1185">Reference proteome</keyword>
<organism evidence="1 2">
    <name type="scientific">Xenorhabdus anantnagensis</name>
    <dbReference type="NCBI Taxonomy" id="3025875"/>
    <lineage>
        <taxon>Bacteria</taxon>
        <taxon>Pseudomonadati</taxon>
        <taxon>Pseudomonadota</taxon>
        <taxon>Gammaproteobacteria</taxon>
        <taxon>Enterobacterales</taxon>
        <taxon>Morganellaceae</taxon>
        <taxon>Xenorhabdus</taxon>
    </lineage>
</organism>
<dbReference type="RefSeq" id="WP_273574525.1">
    <property type="nucleotide sequence ID" value="NZ_JAQRFN010000003.1"/>
</dbReference>
<gene>
    <name evidence="1" type="ORF">PSI14_04005</name>
</gene>